<evidence type="ECO:0000313" key="1">
    <source>
        <dbReference type="EMBL" id="QCP53825.1"/>
    </source>
</evidence>
<organism evidence="1 2">
    <name type="scientific">Trinickia violacea</name>
    <dbReference type="NCBI Taxonomy" id="2571746"/>
    <lineage>
        <taxon>Bacteria</taxon>
        <taxon>Pseudomonadati</taxon>
        <taxon>Pseudomonadota</taxon>
        <taxon>Betaproteobacteria</taxon>
        <taxon>Burkholderiales</taxon>
        <taxon>Burkholderiaceae</taxon>
        <taxon>Trinickia</taxon>
    </lineage>
</organism>
<keyword evidence="2" id="KW-1185">Reference proteome</keyword>
<evidence type="ECO:0000313" key="2">
    <source>
        <dbReference type="Proteomes" id="UP000298656"/>
    </source>
</evidence>
<dbReference type="KEGG" id="tvl:FAZ95_33000"/>
<dbReference type="AlphaFoldDB" id="A0A4P8J0H0"/>
<dbReference type="EMBL" id="CP040078">
    <property type="protein sequence ID" value="QCP53825.1"/>
    <property type="molecule type" value="Genomic_DNA"/>
</dbReference>
<dbReference type="Proteomes" id="UP000298656">
    <property type="component" value="Chromosome 2"/>
</dbReference>
<sequence>MADRRSWPLRPYLRVPPAALASASLLQVVRMRLSRTRFSLNVYGIHADQNSLVVRFCTFHFPHPRIEEPHCGG</sequence>
<proteinExistence type="predicted"/>
<name>A0A4P8J0H0_9BURK</name>
<reference evidence="1 2" key="1">
    <citation type="submission" date="2019-05" db="EMBL/GenBank/DDBJ databases">
        <title>Burkholderia sp. DHOD12, isolated from subtropical forest soil.</title>
        <authorList>
            <person name="Gao Z.-H."/>
            <person name="Qiu L.-H."/>
        </authorList>
    </citation>
    <scope>NUCLEOTIDE SEQUENCE [LARGE SCALE GENOMIC DNA]</scope>
    <source>
        <strain evidence="1 2">DHOD12</strain>
    </source>
</reference>
<protein>
    <submittedName>
        <fullName evidence="1">Uncharacterized protein</fullName>
    </submittedName>
</protein>
<gene>
    <name evidence="1" type="ORF">FAZ95_33000</name>
</gene>
<dbReference type="RefSeq" id="WP_137336594.1">
    <property type="nucleotide sequence ID" value="NZ_CP040078.1"/>
</dbReference>
<accession>A0A4P8J0H0</accession>